<feature type="region of interest" description="Disordered" evidence="5">
    <location>
        <begin position="1"/>
        <end position="31"/>
    </location>
</feature>
<comment type="subcellular location">
    <subcellularLocation>
        <location evidence="1">Membrane</location>
        <topology evidence="1">Multi-pass membrane protein</topology>
    </subcellularLocation>
</comment>
<feature type="transmembrane region" description="Helical" evidence="6">
    <location>
        <begin position="140"/>
        <end position="162"/>
    </location>
</feature>
<keyword evidence="8" id="KW-1185">Reference proteome</keyword>
<feature type="transmembrane region" description="Helical" evidence="6">
    <location>
        <begin position="65"/>
        <end position="86"/>
    </location>
</feature>
<feature type="transmembrane region" description="Helical" evidence="6">
    <location>
        <begin position="98"/>
        <end position="120"/>
    </location>
</feature>
<evidence type="ECO:0000256" key="5">
    <source>
        <dbReference type="SAM" id="MobiDB-lite"/>
    </source>
</evidence>
<comment type="caution">
    <text evidence="7">The sequence shown here is derived from an EMBL/GenBank/DDBJ whole genome shotgun (WGS) entry which is preliminary data.</text>
</comment>
<feature type="compositionally biased region" description="Basic and acidic residues" evidence="5">
    <location>
        <begin position="229"/>
        <end position="244"/>
    </location>
</feature>
<evidence type="ECO:0000256" key="1">
    <source>
        <dbReference type="ARBA" id="ARBA00004141"/>
    </source>
</evidence>
<dbReference type="InterPro" id="IPR003825">
    <property type="entry name" value="Colicin-V_CvpA"/>
</dbReference>
<keyword evidence="2 6" id="KW-0812">Transmembrane</keyword>
<organism evidence="7 8">
    <name type="scientific">Bradyrhizobium ottawaense</name>
    <dbReference type="NCBI Taxonomy" id="931866"/>
    <lineage>
        <taxon>Bacteria</taxon>
        <taxon>Pseudomonadati</taxon>
        <taxon>Pseudomonadota</taxon>
        <taxon>Alphaproteobacteria</taxon>
        <taxon>Hyphomicrobiales</taxon>
        <taxon>Nitrobacteraceae</taxon>
        <taxon>Bradyrhizobium</taxon>
    </lineage>
</organism>
<gene>
    <name evidence="7" type="ORF">ABIG07_007386</name>
</gene>
<dbReference type="PANTHER" id="PTHR36926:SF1">
    <property type="entry name" value="COLICIN V PRODUCTION PROTEIN"/>
    <property type="match status" value="1"/>
</dbReference>
<evidence type="ECO:0000313" key="7">
    <source>
        <dbReference type="EMBL" id="MEY9458438.1"/>
    </source>
</evidence>
<evidence type="ECO:0000256" key="6">
    <source>
        <dbReference type="SAM" id="Phobius"/>
    </source>
</evidence>
<feature type="region of interest" description="Disordered" evidence="5">
    <location>
        <begin position="201"/>
        <end position="244"/>
    </location>
</feature>
<dbReference type="InterPro" id="IPR052719">
    <property type="entry name" value="CvpA-like"/>
</dbReference>
<evidence type="ECO:0000256" key="2">
    <source>
        <dbReference type="ARBA" id="ARBA00022692"/>
    </source>
</evidence>
<feature type="transmembrane region" description="Helical" evidence="6">
    <location>
        <begin position="38"/>
        <end position="58"/>
    </location>
</feature>
<accession>A0ABV4G3K6</accession>
<keyword evidence="3 6" id="KW-1133">Transmembrane helix</keyword>
<dbReference type="Proteomes" id="UP001565369">
    <property type="component" value="Unassembled WGS sequence"/>
</dbReference>
<sequence length="244" mass="26401">MVAALPGTPSAPLLGQRPNTDSLEHLRRTSGPDQPMPVTLLDLILLGVMLISGLLAMVRGFMREILSIAAWGAAAIVTLYSFSKLLPTAKSYFNNDTVASVVVVAGVFVGTLVVVSVITVRISDMILDSRIGALDRTLGFLFGLARGLLIVVVAFLFFTWLVPDKQRPDWVTGAKSRVVLQGTGDWLMALLPDDPENTILKRFKKNKPDDDQAESEQQPSGSGDGYSKPARDSLKKLIEKPAAR</sequence>
<evidence type="ECO:0000313" key="8">
    <source>
        <dbReference type="Proteomes" id="UP001565369"/>
    </source>
</evidence>
<dbReference type="PANTHER" id="PTHR36926">
    <property type="entry name" value="COLICIN V PRODUCTION PROTEIN"/>
    <property type="match status" value="1"/>
</dbReference>
<name>A0ABV4G3K6_9BRAD</name>
<evidence type="ECO:0000256" key="4">
    <source>
        <dbReference type="ARBA" id="ARBA00023136"/>
    </source>
</evidence>
<dbReference type="Pfam" id="PF02674">
    <property type="entry name" value="Colicin_V"/>
    <property type="match status" value="1"/>
</dbReference>
<protein>
    <submittedName>
        <fullName evidence="7">Membrane protein required for colicin V production</fullName>
    </submittedName>
</protein>
<keyword evidence="4 6" id="KW-0472">Membrane</keyword>
<dbReference type="EMBL" id="JBGBZJ010000003">
    <property type="protein sequence ID" value="MEY9458438.1"/>
    <property type="molecule type" value="Genomic_DNA"/>
</dbReference>
<proteinExistence type="predicted"/>
<evidence type="ECO:0000256" key="3">
    <source>
        <dbReference type="ARBA" id="ARBA00022989"/>
    </source>
</evidence>
<reference evidence="7 8" key="1">
    <citation type="submission" date="2024-07" db="EMBL/GenBank/DDBJ databases">
        <title>Genomic Encyclopedia of Type Strains, Phase V (KMG-V): Genome sequencing to study the core and pangenomes of soil and plant-associated prokaryotes.</title>
        <authorList>
            <person name="Whitman W."/>
        </authorList>
    </citation>
    <scope>NUCLEOTIDE SEQUENCE [LARGE SCALE GENOMIC DNA]</scope>
    <source>
        <strain evidence="7 8">USDA 152</strain>
    </source>
</reference>